<evidence type="ECO:0000313" key="2">
    <source>
        <dbReference type="Proteomes" id="UP000198942"/>
    </source>
</evidence>
<accession>A0A1H8GE65</accession>
<dbReference type="Proteomes" id="UP000198942">
    <property type="component" value="Unassembled WGS sequence"/>
</dbReference>
<sequence>MRFNVSVVVGISFAVLLSLFQVAKSTIRDFTEFLQALLGQVSTQYFLCCSTWGLLPHLMQFLH</sequence>
<dbReference type="STRING" id="551995.SAMN05192574_103104"/>
<keyword evidence="2" id="KW-1185">Reference proteome</keyword>
<evidence type="ECO:0000313" key="1">
    <source>
        <dbReference type="EMBL" id="SEN42065.1"/>
    </source>
</evidence>
<gene>
    <name evidence="1" type="ORF">SAMN05192574_103104</name>
</gene>
<proteinExistence type="predicted"/>
<protein>
    <submittedName>
        <fullName evidence="1">Uncharacterized protein</fullName>
    </submittedName>
</protein>
<reference evidence="2" key="1">
    <citation type="submission" date="2016-10" db="EMBL/GenBank/DDBJ databases">
        <authorList>
            <person name="Varghese N."/>
            <person name="Submissions S."/>
        </authorList>
    </citation>
    <scope>NUCLEOTIDE SEQUENCE [LARGE SCALE GENOMIC DNA]</scope>
    <source>
        <strain evidence="2">Gh-48</strain>
    </source>
</reference>
<organism evidence="1 2">
    <name type="scientific">Mucilaginibacter gossypiicola</name>
    <dbReference type="NCBI Taxonomy" id="551995"/>
    <lineage>
        <taxon>Bacteria</taxon>
        <taxon>Pseudomonadati</taxon>
        <taxon>Bacteroidota</taxon>
        <taxon>Sphingobacteriia</taxon>
        <taxon>Sphingobacteriales</taxon>
        <taxon>Sphingobacteriaceae</taxon>
        <taxon>Mucilaginibacter</taxon>
    </lineage>
</organism>
<name>A0A1H8GE65_9SPHI</name>
<dbReference type="EMBL" id="FOCL01000003">
    <property type="protein sequence ID" value="SEN42065.1"/>
    <property type="molecule type" value="Genomic_DNA"/>
</dbReference>
<dbReference type="AlphaFoldDB" id="A0A1H8GE65"/>